<dbReference type="OrthoDB" id="5144463at2759"/>
<comment type="caution">
    <text evidence="1">The sequence shown here is derived from an EMBL/GenBank/DDBJ whole genome shotgun (WGS) entry which is preliminary data.</text>
</comment>
<organism evidence="1 2">
    <name type="scientific">Elysia chlorotica</name>
    <name type="common">Eastern emerald elysia</name>
    <name type="synonym">Sea slug</name>
    <dbReference type="NCBI Taxonomy" id="188477"/>
    <lineage>
        <taxon>Eukaryota</taxon>
        <taxon>Metazoa</taxon>
        <taxon>Spiralia</taxon>
        <taxon>Lophotrochozoa</taxon>
        <taxon>Mollusca</taxon>
        <taxon>Gastropoda</taxon>
        <taxon>Heterobranchia</taxon>
        <taxon>Euthyneura</taxon>
        <taxon>Panpulmonata</taxon>
        <taxon>Sacoglossa</taxon>
        <taxon>Placobranchoidea</taxon>
        <taxon>Plakobranchidae</taxon>
        <taxon>Elysia</taxon>
    </lineage>
</organism>
<proteinExistence type="predicted"/>
<dbReference type="Proteomes" id="UP000271974">
    <property type="component" value="Unassembled WGS sequence"/>
</dbReference>
<evidence type="ECO:0000313" key="1">
    <source>
        <dbReference type="EMBL" id="RUS70379.1"/>
    </source>
</evidence>
<sequence length="156" mass="17842">MDHRIRFCQSFETLHKLGQLRWVFTFHCHSHHRADTELHDPHVVGILVCGDGTSLDKELINTDKTTDVTTRYIFNGLNITAHHENDKNKKKPLDALFTQVLFLARHIVGSHKAHFLSSGNSSSKNSPKGIETTLVRGRHHLRDVHHQRSLGITFLD</sequence>
<dbReference type="EMBL" id="RQTK01001424">
    <property type="protein sequence ID" value="RUS70379.1"/>
    <property type="molecule type" value="Genomic_DNA"/>
</dbReference>
<keyword evidence="2" id="KW-1185">Reference proteome</keyword>
<name>A0A3S1ARY1_ELYCH</name>
<accession>A0A3S1ARY1</accession>
<evidence type="ECO:0000313" key="2">
    <source>
        <dbReference type="Proteomes" id="UP000271974"/>
    </source>
</evidence>
<reference evidence="1 2" key="1">
    <citation type="submission" date="2019-01" db="EMBL/GenBank/DDBJ databases">
        <title>A draft genome assembly of the solar-powered sea slug Elysia chlorotica.</title>
        <authorList>
            <person name="Cai H."/>
            <person name="Li Q."/>
            <person name="Fang X."/>
            <person name="Li J."/>
            <person name="Curtis N.E."/>
            <person name="Altenburger A."/>
            <person name="Shibata T."/>
            <person name="Feng M."/>
            <person name="Maeda T."/>
            <person name="Schwartz J.A."/>
            <person name="Shigenobu S."/>
            <person name="Lundholm N."/>
            <person name="Nishiyama T."/>
            <person name="Yang H."/>
            <person name="Hasebe M."/>
            <person name="Li S."/>
            <person name="Pierce S.K."/>
            <person name="Wang J."/>
        </authorList>
    </citation>
    <scope>NUCLEOTIDE SEQUENCE [LARGE SCALE GENOMIC DNA]</scope>
    <source>
        <strain evidence="1">EC2010</strain>
        <tissue evidence="1">Whole organism of an adult</tissue>
    </source>
</reference>
<protein>
    <submittedName>
        <fullName evidence="1">Uncharacterized protein</fullName>
    </submittedName>
</protein>
<gene>
    <name evidence="1" type="ORF">EGW08_021865</name>
</gene>
<dbReference type="AlphaFoldDB" id="A0A3S1ARY1"/>
<feature type="non-terminal residue" evidence="1">
    <location>
        <position position="156"/>
    </location>
</feature>